<evidence type="ECO:0000259" key="1">
    <source>
        <dbReference type="Pfam" id="PF13304"/>
    </source>
</evidence>
<dbReference type="Gene3D" id="3.40.50.300">
    <property type="entry name" value="P-loop containing nucleotide triphosphate hydrolases"/>
    <property type="match status" value="1"/>
</dbReference>
<dbReference type="EMBL" id="FQVM01000029">
    <property type="protein sequence ID" value="SHF06725.1"/>
    <property type="molecule type" value="Genomic_DNA"/>
</dbReference>
<dbReference type="GO" id="GO:0005524">
    <property type="term" value="F:ATP binding"/>
    <property type="evidence" value="ECO:0007669"/>
    <property type="project" value="InterPro"/>
</dbReference>
<dbReference type="Proteomes" id="UP000184035">
    <property type="component" value="Unassembled WGS sequence"/>
</dbReference>
<dbReference type="PANTHER" id="PTHR43581:SF4">
    <property type="entry name" value="ATP_GTP PHOSPHATASE"/>
    <property type="match status" value="1"/>
</dbReference>
<dbReference type="OrthoDB" id="1803022at2"/>
<sequence length="394" mass="46602">MLKELHLFKEKKYDNFKRLAEETWSGLQIRDLYYDVSQSEYIQLMVQDAGFPAEIGLMGSGIQMWLQIIWFISRLDKNETIILDEPDVYMHPDMQRKILKIVKSTFPQVIIVTHSIELISEVDPKYILKIDKMTRNMKYCTDLKAVQNIVDNIGSAQNLSLMRLGDFRKCLFVEGNDIKILSKFYEILYPDNEFSLEMIPWISLGGWSRFNEALGTSKLFYEETSNMIKTICILDHDYHLENEINELFKRAEESKLILHVWERKEIENYILVPEVIFRVTGLDKQYYSEFYNELNSKLDIFKVDVVDHYAKQFGEINRSKDPITCNREAREFIENKWNTVEEKFALVNGKDAIKLINRWIKEKYNITCSRSKILSKFTVDDVPNDMKKVIELII</sequence>
<dbReference type="SUPFAM" id="SSF52540">
    <property type="entry name" value="P-loop containing nucleoside triphosphate hydrolases"/>
    <property type="match status" value="1"/>
</dbReference>
<reference evidence="2 3" key="1">
    <citation type="submission" date="2016-11" db="EMBL/GenBank/DDBJ databases">
        <authorList>
            <person name="Jaros S."/>
            <person name="Januszkiewicz K."/>
            <person name="Wedrychowicz H."/>
        </authorList>
    </citation>
    <scope>NUCLEOTIDE SEQUENCE [LARGE SCALE GENOMIC DNA]</scope>
    <source>
        <strain evidence="2 3">DSM 2631</strain>
    </source>
</reference>
<dbReference type="RefSeq" id="WP_072897338.1">
    <property type="nucleotide sequence ID" value="NZ_FQVM01000029.1"/>
</dbReference>
<dbReference type="InterPro" id="IPR003959">
    <property type="entry name" value="ATPase_AAA_core"/>
</dbReference>
<dbReference type="AlphaFoldDB" id="A0A1M4YLM8"/>
<accession>A0A1M4YLM8</accession>
<dbReference type="PANTHER" id="PTHR43581">
    <property type="entry name" value="ATP/GTP PHOSPHATASE"/>
    <property type="match status" value="1"/>
</dbReference>
<dbReference type="GO" id="GO:0016887">
    <property type="term" value="F:ATP hydrolysis activity"/>
    <property type="evidence" value="ECO:0007669"/>
    <property type="project" value="InterPro"/>
</dbReference>
<dbReference type="InterPro" id="IPR027417">
    <property type="entry name" value="P-loop_NTPase"/>
</dbReference>
<protein>
    <submittedName>
        <fullName evidence="2">AAA domain-containing protein, putative AbiEii toxin, Type IV TA system</fullName>
    </submittedName>
</protein>
<keyword evidence="3" id="KW-1185">Reference proteome</keyword>
<name>A0A1M4YLM8_9CLOT</name>
<feature type="domain" description="ATPase AAA-type core" evidence="1">
    <location>
        <begin position="45"/>
        <end position="120"/>
    </location>
</feature>
<dbReference type="Pfam" id="PF13304">
    <property type="entry name" value="AAA_21"/>
    <property type="match status" value="1"/>
</dbReference>
<dbReference type="STRING" id="1533.SAMN05443638_12917"/>
<proteinExistence type="predicted"/>
<gene>
    <name evidence="2" type="ORF">SAMN05443638_12917</name>
</gene>
<evidence type="ECO:0000313" key="3">
    <source>
        <dbReference type="Proteomes" id="UP000184035"/>
    </source>
</evidence>
<evidence type="ECO:0000313" key="2">
    <source>
        <dbReference type="EMBL" id="SHF06725.1"/>
    </source>
</evidence>
<organism evidence="2 3">
    <name type="scientific">Clostridium fallax</name>
    <dbReference type="NCBI Taxonomy" id="1533"/>
    <lineage>
        <taxon>Bacteria</taxon>
        <taxon>Bacillati</taxon>
        <taxon>Bacillota</taxon>
        <taxon>Clostridia</taxon>
        <taxon>Eubacteriales</taxon>
        <taxon>Clostridiaceae</taxon>
        <taxon>Clostridium</taxon>
    </lineage>
</organism>
<dbReference type="InterPro" id="IPR051396">
    <property type="entry name" value="Bact_Antivir_Def_Nuclease"/>
</dbReference>